<dbReference type="CDD" id="cd03786">
    <property type="entry name" value="GTB_UDP-GlcNAc_2-Epimerase"/>
    <property type="match status" value="1"/>
</dbReference>
<name>A0A2Z5FSP4_9BACT</name>
<protein>
    <submittedName>
        <fullName evidence="2">UDP-N-acetylglucosamine 2-epimerase</fullName>
    </submittedName>
</protein>
<dbReference type="InterPro" id="IPR020004">
    <property type="entry name" value="UDP-GlcNAc_Epase"/>
</dbReference>
<evidence type="ECO:0000313" key="3">
    <source>
        <dbReference type="Proteomes" id="UP000253606"/>
    </source>
</evidence>
<dbReference type="RefSeq" id="WP_114205609.1">
    <property type="nucleotide sequence ID" value="NZ_CP030840.1"/>
</dbReference>
<sequence length="385" mass="42215">MSRTIAVVTSSRADYSHLYWPLRALAEHADVQLKLIVFGAHLSPEFGLTVQEIERDGFPIDGRIECLLSSDTDVGMAKTIGLATLSFADLLGSMRPDILLIIADRYEMLAPASVALALRIPIAHIEGGEVSEGAIDDAVRNALTKMSHVHFTSTEMARERVIAMGEEPWRVHRAGAPSLDHLIERKLYSKQELESRLDIRLGGDTLLVAYHPVTLLQQTTAESDALFGALAAIEGHVLFCYPNADAGSRTLIQRSRAFAASRSHSRIFTNLDALTYWSLLAQVELLLGNSSSGIMETASFRLPTVNVGIRQKGRERAQNVIDVASNSEDIVAAIQRARSPEFKELLAGMENPYGDGHASQRIVDVLTTVPLDRCLLIKRATEISH</sequence>
<dbReference type="PANTHER" id="PTHR43174">
    <property type="entry name" value="UDP-N-ACETYLGLUCOSAMINE 2-EPIMERASE"/>
    <property type="match status" value="1"/>
</dbReference>
<dbReference type="InterPro" id="IPR003331">
    <property type="entry name" value="UDP_GlcNAc_Epimerase_2_dom"/>
</dbReference>
<dbReference type="SUPFAM" id="SSF53756">
    <property type="entry name" value="UDP-Glycosyltransferase/glycogen phosphorylase"/>
    <property type="match status" value="1"/>
</dbReference>
<dbReference type="AlphaFoldDB" id="A0A2Z5FSP4"/>
<dbReference type="InterPro" id="IPR029767">
    <property type="entry name" value="WecB-like"/>
</dbReference>
<gene>
    <name evidence="2" type="ORF">ACPOL_0483</name>
</gene>
<reference evidence="2 3" key="1">
    <citation type="journal article" date="2018" name="Front. Microbiol.">
        <title>Hydrolytic Capabilities as a Key to Environmental Success: Chitinolytic and Cellulolytic Acidobacteria From Acidic Sub-arctic Soils and Boreal Peatlands.</title>
        <authorList>
            <person name="Belova S.E."/>
            <person name="Ravin N.V."/>
            <person name="Pankratov T.A."/>
            <person name="Rakitin A.L."/>
            <person name="Ivanova A.A."/>
            <person name="Beletsky A.V."/>
            <person name="Mardanov A.V."/>
            <person name="Sinninghe Damste J.S."/>
            <person name="Dedysh S.N."/>
        </authorList>
    </citation>
    <scope>NUCLEOTIDE SEQUENCE [LARGE SCALE GENOMIC DNA]</scope>
    <source>
        <strain evidence="2 3">SBC82</strain>
    </source>
</reference>
<keyword evidence="3" id="KW-1185">Reference proteome</keyword>
<organism evidence="2 3">
    <name type="scientific">Acidisarcina polymorpha</name>
    <dbReference type="NCBI Taxonomy" id="2211140"/>
    <lineage>
        <taxon>Bacteria</taxon>
        <taxon>Pseudomonadati</taxon>
        <taxon>Acidobacteriota</taxon>
        <taxon>Terriglobia</taxon>
        <taxon>Terriglobales</taxon>
        <taxon>Acidobacteriaceae</taxon>
        <taxon>Acidisarcina</taxon>
    </lineage>
</organism>
<dbReference type="Proteomes" id="UP000253606">
    <property type="component" value="Chromosome"/>
</dbReference>
<dbReference type="Pfam" id="PF02350">
    <property type="entry name" value="Epimerase_2"/>
    <property type="match status" value="1"/>
</dbReference>
<dbReference type="KEGG" id="abas:ACPOL_0483"/>
<feature type="domain" description="UDP-N-acetylglucosamine 2-epimerase" evidence="1">
    <location>
        <begin position="24"/>
        <end position="366"/>
    </location>
</feature>
<proteinExistence type="predicted"/>
<accession>A0A2Z5FSP4</accession>
<dbReference type="EMBL" id="CP030840">
    <property type="protein sequence ID" value="AXC09858.1"/>
    <property type="molecule type" value="Genomic_DNA"/>
</dbReference>
<evidence type="ECO:0000313" key="2">
    <source>
        <dbReference type="EMBL" id="AXC09858.1"/>
    </source>
</evidence>
<dbReference type="GO" id="GO:0004553">
    <property type="term" value="F:hydrolase activity, hydrolyzing O-glycosyl compounds"/>
    <property type="evidence" value="ECO:0007669"/>
    <property type="project" value="InterPro"/>
</dbReference>
<dbReference type="NCBIfam" id="TIGR03568">
    <property type="entry name" value="NeuC_NnaA"/>
    <property type="match status" value="1"/>
</dbReference>
<evidence type="ECO:0000259" key="1">
    <source>
        <dbReference type="Pfam" id="PF02350"/>
    </source>
</evidence>
<dbReference type="PANTHER" id="PTHR43174:SF3">
    <property type="entry name" value="UDP-N-ACETYLGLUCOSAMINE 2-EPIMERASE"/>
    <property type="match status" value="1"/>
</dbReference>
<dbReference type="GO" id="GO:0006047">
    <property type="term" value="P:UDP-N-acetylglucosamine metabolic process"/>
    <property type="evidence" value="ECO:0007669"/>
    <property type="project" value="InterPro"/>
</dbReference>
<dbReference type="Gene3D" id="3.40.50.2000">
    <property type="entry name" value="Glycogen Phosphorylase B"/>
    <property type="match status" value="2"/>
</dbReference>
<dbReference type="OrthoDB" id="9803238at2"/>